<sequence length="579" mass="64517">MQNGVAMRPFQLAALKFSVKGNLPRNIYIDGVQCYIGKPESKQHFRQARHYDAYWLLEDRVGLALVLYLGIFRPLEFSQATGSTGSSILDTLARRDEATKIALENPFDDNIHIDSPKNAECRRRRQLALSAALHELLGLRQSTANAQGPELYKDSALHHARHLILDRYVLYGSSPTAIKSSVASLMNTKPFLTGGQGQQHSSLGDDVLVETAATIIYGPNRPLAMQPMPLGGYAVEAIAMALSVIWYAINEWRTGTLDLKEPTRKSLFPVSSAFQHDWPLQQASPDQSAFKVISGEQYDNLGEDDRADLYAEGRTIVILHSKPKAPLWNLSDARQMAAVINPSEEVTMQAPVRRIIDEAKKPLDQRRILNALSLSGNAVPHAADHSSDTVSWVATKASKGALNSSKFPVEAMNWSIAATAGASHAVHMDADGASTRREQQCRLQNYLDLDVFNTVDDSVCDGQHFFNVRTLVETFLSMVLCLCSGEYITNASHSEFLMVLHRMLLFQYGYHVEKVTVPEYQEHVLSPSRKTDIENPIALLVIGMTTEVFHHRRGHDRSGSLVHFYNTWRRLEAGSSPQR</sequence>
<evidence type="ECO:0000313" key="2">
    <source>
        <dbReference type="Proteomes" id="UP000001861"/>
    </source>
</evidence>
<keyword evidence="2" id="KW-1185">Reference proteome</keyword>
<dbReference type="STRING" id="240176.D6RPZ2"/>
<proteinExistence type="predicted"/>
<dbReference type="AlphaFoldDB" id="D6RPZ2"/>
<dbReference type="VEuPathDB" id="FungiDB:CC1G_15313"/>
<dbReference type="InParanoid" id="D6RPZ2"/>
<dbReference type="OrthoDB" id="3052243at2759"/>
<dbReference type="EMBL" id="AACS02000010">
    <property type="protein sequence ID" value="EFI26912.1"/>
    <property type="molecule type" value="Genomic_DNA"/>
</dbReference>
<comment type="caution">
    <text evidence="1">The sequence shown here is derived from an EMBL/GenBank/DDBJ whole genome shotgun (WGS) entry which is preliminary data.</text>
</comment>
<accession>D6RPZ2</accession>
<gene>
    <name evidence="1" type="ORF">CC1G_15313</name>
</gene>
<name>D6RPZ2_COPC7</name>
<evidence type="ECO:0000313" key="1">
    <source>
        <dbReference type="EMBL" id="EFI26912.1"/>
    </source>
</evidence>
<dbReference type="Proteomes" id="UP000001861">
    <property type="component" value="Unassembled WGS sequence"/>
</dbReference>
<dbReference type="RefSeq" id="XP_002910406.1">
    <property type="nucleotide sequence ID" value="XM_002910360.1"/>
</dbReference>
<dbReference type="KEGG" id="cci:CC1G_15313"/>
<dbReference type="GeneID" id="9379310"/>
<protein>
    <submittedName>
        <fullName evidence="1">Uncharacterized protein</fullName>
    </submittedName>
</protein>
<reference evidence="1 2" key="1">
    <citation type="journal article" date="2010" name="Proc. Natl. Acad. Sci. U.S.A.">
        <title>Insights into evolution of multicellular fungi from the assembled chromosomes of the mushroom Coprinopsis cinerea (Coprinus cinereus).</title>
        <authorList>
            <person name="Stajich J.E."/>
            <person name="Wilke S.K."/>
            <person name="Ahren D."/>
            <person name="Au C.H."/>
            <person name="Birren B.W."/>
            <person name="Borodovsky M."/>
            <person name="Burns C."/>
            <person name="Canback B."/>
            <person name="Casselton L.A."/>
            <person name="Cheng C.K."/>
            <person name="Deng J."/>
            <person name="Dietrich F.S."/>
            <person name="Fargo D.C."/>
            <person name="Farman M.L."/>
            <person name="Gathman A.C."/>
            <person name="Goldberg J."/>
            <person name="Guigo R."/>
            <person name="Hoegger P.J."/>
            <person name="Hooker J.B."/>
            <person name="Huggins A."/>
            <person name="James T.Y."/>
            <person name="Kamada T."/>
            <person name="Kilaru S."/>
            <person name="Kodira C."/>
            <person name="Kues U."/>
            <person name="Kupfer D."/>
            <person name="Kwan H.S."/>
            <person name="Lomsadze A."/>
            <person name="Li W."/>
            <person name="Lilly W.W."/>
            <person name="Ma L.J."/>
            <person name="Mackey A.J."/>
            <person name="Manning G."/>
            <person name="Martin F."/>
            <person name="Muraguchi H."/>
            <person name="Natvig D.O."/>
            <person name="Palmerini H."/>
            <person name="Ramesh M.A."/>
            <person name="Rehmeyer C.J."/>
            <person name="Roe B.A."/>
            <person name="Shenoy N."/>
            <person name="Stanke M."/>
            <person name="Ter-Hovhannisyan V."/>
            <person name="Tunlid A."/>
            <person name="Velagapudi R."/>
            <person name="Vision T.J."/>
            <person name="Zeng Q."/>
            <person name="Zolan M.E."/>
            <person name="Pukkila P.J."/>
        </authorList>
    </citation>
    <scope>NUCLEOTIDE SEQUENCE [LARGE SCALE GENOMIC DNA]</scope>
    <source>
        <strain evidence="2">Okayama-7 / 130 / ATCC MYA-4618 / FGSC 9003</strain>
    </source>
</reference>
<organism evidence="1 2">
    <name type="scientific">Coprinopsis cinerea (strain Okayama-7 / 130 / ATCC MYA-4618 / FGSC 9003)</name>
    <name type="common">Inky cap fungus</name>
    <name type="synonym">Hormographiella aspergillata</name>
    <dbReference type="NCBI Taxonomy" id="240176"/>
    <lineage>
        <taxon>Eukaryota</taxon>
        <taxon>Fungi</taxon>
        <taxon>Dikarya</taxon>
        <taxon>Basidiomycota</taxon>
        <taxon>Agaricomycotina</taxon>
        <taxon>Agaricomycetes</taxon>
        <taxon>Agaricomycetidae</taxon>
        <taxon>Agaricales</taxon>
        <taxon>Agaricineae</taxon>
        <taxon>Psathyrellaceae</taxon>
        <taxon>Coprinopsis</taxon>
    </lineage>
</organism>
<dbReference type="HOGENOM" id="CLU_470911_0_0_1"/>